<dbReference type="OrthoDB" id="1398789at2"/>
<dbReference type="EMBL" id="FUYV01000010">
    <property type="protein sequence ID" value="SKC09299.1"/>
    <property type="molecule type" value="Genomic_DNA"/>
</dbReference>
<name>A0A1T5GLL3_9BACT</name>
<feature type="chain" id="PRO_5013273263" evidence="4">
    <location>
        <begin position="20"/>
        <end position="602"/>
    </location>
</feature>
<dbReference type="Gene3D" id="2.160.20.10">
    <property type="entry name" value="Single-stranded right-handed beta-helix, Pectin lyase-like"/>
    <property type="match status" value="1"/>
</dbReference>
<dbReference type="GO" id="GO:0005576">
    <property type="term" value="C:extracellular region"/>
    <property type="evidence" value="ECO:0007669"/>
    <property type="project" value="UniProtKB-SubCell"/>
</dbReference>
<dbReference type="GO" id="GO:0016837">
    <property type="term" value="F:carbon-oxygen lyase activity, acting on polysaccharides"/>
    <property type="evidence" value="ECO:0007669"/>
    <property type="project" value="TreeGrafter"/>
</dbReference>
<comment type="subcellular location">
    <subcellularLocation>
        <location evidence="1">Secreted</location>
    </subcellularLocation>
</comment>
<evidence type="ECO:0000313" key="7">
    <source>
        <dbReference type="Proteomes" id="UP000191055"/>
    </source>
</evidence>
<dbReference type="InterPro" id="IPR011050">
    <property type="entry name" value="Pectin_lyase_fold/virulence"/>
</dbReference>
<dbReference type="InterPro" id="IPR052052">
    <property type="entry name" value="Polysaccharide_Lyase_9"/>
</dbReference>
<feature type="signal peptide" evidence="4">
    <location>
        <begin position="1"/>
        <end position="19"/>
    </location>
</feature>
<dbReference type="RefSeq" id="WP_079557602.1">
    <property type="nucleotide sequence ID" value="NZ_CP021904.1"/>
</dbReference>
<evidence type="ECO:0000313" key="6">
    <source>
        <dbReference type="EMBL" id="SKC09299.1"/>
    </source>
</evidence>
<gene>
    <name evidence="6" type="ORF">SAMN03080601_01853</name>
</gene>
<dbReference type="InterPro" id="IPR012334">
    <property type="entry name" value="Pectin_lyas_fold"/>
</dbReference>
<dbReference type="PANTHER" id="PTHR40088">
    <property type="entry name" value="PECTATE LYASE (EUROFUNG)"/>
    <property type="match status" value="1"/>
</dbReference>
<evidence type="ECO:0000256" key="3">
    <source>
        <dbReference type="ARBA" id="ARBA00022729"/>
    </source>
</evidence>
<dbReference type="Pfam" id="PF18962">
    <property type="entry name" value="Por_Secre_tail"/>
    <property type="match status" value="1"/>
</dbReference>
<accession>A0A1T5GLL3</accession>
<sequence>MKRVVCVVVFVVMVAIVNAASFFVTVDGTADGIGTHNHPWDLQTALDHPEDVQPGDTIWIHGGLYTGVFTSHLRGREGAPIILRSIPGETVVIDGNSDGDELGVLNIMGQYTWYWGLTITNSDITGENYYRDGIYFIGHSNKVINCYIHNNGGNGVGFWRPATSSEIYGTIIYHNGFRGSRRGHGHGIYGQNQTGTKLIRDNVLFNSFGIGIQIYTEEGAIEGFVLEGNIIFNSGIPGNRAIDRNILVGGLQPADRISIRNNIIYNRPQYSSKASVQLGYGVENRNAEFSDNIIVDGTLHVIKGWNSLQIVRNRFFARNPETPLIAFEDFSLINNPVINNNQYFAGTLNFDSFSEWQIKSNQDQNSTFQSRVPVISTYEISVNRYEKGRGQIAVFNWGNQEFVSVNLSPVLSVGQEFQIFDVQNLSGNPVLSGVYKGGTIQLPMRLTDIELPFLEDSFKDELVHTSPEFGIFLVLPVKDGYATGPEVSEVLPMKIRKCYPNPTVDILAVDFYAPSRDILKAEVFDEAGRLMHHEEYRATFGDNTLILNLASLSGGVYIISLSGTSGQKSECKVLKRDFVLNMNSGGGVKVDDESDQDRENFD</sequence>
<dbReference type="SUPFAM" id="SSF51126">
    <property type="entry name" value="Pectin lyase-like"/>
    <property type="match status" value="1"/>
</dbReference>
<dbReference type="NCBIfam" id="TIGR04183">
    <property type="entry name" value="Por_Secre_tail"/>
    <property type="match status" value="1"/>
</dbReference>
<evidence type="ECO:0000259" key="5">
    <source>
        <dbReference type="Pfam" id="PF18962"/>
    </source>
</evidence>
<evidence type="ECO:0000256" key="4">
    <source>
        <dbReference type="SAM" id="SignalP"/>
    </source>
</evidence>
<keyword evidence="3 4" id="KW-0732">Signal</keyword>
<dbReference type="Proteomes" id="UP000191055">
    <property type="component" value="Unassembled WGS sequence"/>
</dbReference>
<keyword evidence="2" id="KW-0964">Secreted</keyword>
<dbReference type="InterPro" id="IPR026444">
    <property type="entry name" value="Secre_tail"/>
</dbReference>
<dbReference type="KEGG" id="asx:CDL62_03580"/>
<dbReference type="STRING" id="889453.SAMN03080601_01853"/>
<evidence type="ECO:0000256" key="2">
    <source>
        <dbReference type="ARBA" id="ARBA00022525"/>
    </source>
</evidence>
<reference evidence="6 7" key="1">
    <citation type="submission" date="2017-02" db="EMBL/GenBank/DDBJ databases">
        <authorList>
            <person name="Peterson S.W."/>
        </authorList>
    </citation>
    <scope>NUCLEOTIDE SEQUENCE [LARGE SCALE GENOMIC DNA]</scope>
    <source>
        <strain evidence="6 7">DSM 24412</strain>
    </source>
</reference>
<organism evidence="6 7">
    <name type="scientific">Alkalitalea saponilacus</name>
    <dbReference type="NCBI Taxonomy" id="889453"/>
    <lineage>
        <taxon>Bacteria</taxon>
        <taxon>Pseudomonadati</taxon>
        <taxon>Bacteroidota</taxon>
        <taxon>Bacteroidia</taxon>
        <taxon>Marinilabiliales</taxon>
        <taxon>Marinilabiliaceae</taxon>
        <taxon>Alkalitalea</taxon>
    </lineage>
</organism>
<protein>
    <submittedName>
        <fullName evidence="6">Por secretion system C-terminal sorting domain-containing protein</fullName>
    </submittedName>
</protein>
<proteinExistence type="predicted"/>
<feature type="domain" description="Secretion system C-terminal sorting" evidence="5">
    <location>
        <begin position="499"/>
        <end position="569"/>
    </location>
</feature>
<dbReference type="AlphaFoldDB" id="A0A1T5GLL3"/>
<keyword evidence="7" id="KW-1185">Reference proteome</keyword>
<evidence type="ECO:0000256" key="1">
    <source>
        <dbReference type="ARBA" id="ARBA00004613"/>
    </source>
</evidence>
<dbReference type="PANTHER" id="PTHR40088:SF2">
    <property type="entry name" value="SECRETED SUGAR HYDROLASE"/>
    <property type="match status" value="1"/>
</dbReference>